<dbReference type="Pfam" id="PF13704">
    <property type="entry name" value="Glyco_tranf_2_4"/>
    <property type="match status" value="1"/>
</dbReference>
<dbReference type="EMBL" id="FWFO01000002">
    <property type="protein sequence ID" value="SLN58613.1"/>
    <property type="molecule type" value="Genomic_DNA"/>
</dbReference>
<dbReference type="OrthoDB" id="7203640at2"/>
<evidence type="ECO:0008006" key="3">
    <source>
        <dbReference type="Google" id="ProtNLM"/>
    </source>
</evidence>
<sequence>MTSTWSVYSMVKDRRSVLDRFVQHHLSIGASYVHLFFDDPDDPQYAHFANQPGVIAVRCDASHWADNMIRRPRLQEKRQLANGQLAYDKCLTDWQAHVDSDELLVPGNQSNMRELLWQVDPNCPAALFEPIEPLHGKKNEYGHTPFRRSVQDLNRRQRHRLYGDDNMFLRRGLLGHFHGKSMLRSGLKGWSHGIHVPLPPADAELLIHPMETSRLAHMHCEDKGDWIARTQRRTSDARRALSMGKYGLVDKLHQHHDDPDQRLSTEQLLSDLFDRVNCLSDTLKWRLERFGLLEYHSIPPLPKT</sequence>
<gene>
    <name evidence="1" type="ORF">TRL7639_03244</name>
</gene>
<protein>
    <recommendedName>
        <fullName evidence="3">Glycosyl transferase family 2</fullName>
    </recommendedName>
</protein>
<dbReference type="AlphaFoldDB" id="A0A1Y5T9H9"/>
<proteinExistence type="predicted"/>
<evidence type="ECO:0000313" key="1">
    <source>
        <dbReference type="EMBL" id="SLN58613.1"/>
    </source>
</evidence>
<accession>A0A1Y5T9H9</accession>
<evidence type="ECO:0000313" key="2">
    <source>
        <dbReference type="Proteomes" id="UP000193077"/>
    </source>
</evidence>
<keyword evidence="2" id="KW-1185">Reference proteome</keyword>
<dbReference type="Proteomes" id="UP000193077">
    <property type="component" value="Unassembled WGS sequence"/>
</dbReference>
<dbReference type="RefSeq" id="WP_085796868.1">
    <property type="nucleotide sequence ID" value="NZ_FWFO01000002.1"/>
</dbReference>
<reference evidence="1 2" key="1">
    <citation type="submission" date="2017-03" db="EMBL/GenBank/DDBJ databases">
        <authorList>
            <person name="Afonso C.L."/>
            <person name="Miller P.J."/>
            <person name="Scott M.A."/>
            <person name="Spackman E."/>
            <person name="Goraichik I."/>
            <person name="Dimitrov K.M."/>
            <person name="Suarez D.L."/>
            <person name="Swayne D.E."/>
        </authorList>
    </citation>
    <scope>NUCLEOTIDE SEQUENCE [LARGE SCALE GENOMIC DNA]</scope>
    <source>
        <strain evidence="1 2">CECT 7639</strain>
    </source>
</reference>
<organism evidence="1 2">
    <name type="scientific">Falsiruegeria litorea R37</name>
    <dbReference type="NCBI Taxonomy" id="1200284"/>
    <lineage>
        <taxon>Bacteria</taxon>
        <taxon>Pseudomonadati</taxon>
        <taxon>Pseudomonadota</taxon>
        <taxon>Alphaproteobacteria</taxon>
        <taxon>Rhodobacterales</taxon>
        <taxon>Roseobacteraceae</taxon>
        <taxon>Falsiruegeria</taxon>
    </lineage>
</organism>
<name>A0A1Y5T9H9_9RHOB</name>